<evidence type="ECO:0000256" key="1">
    <source>
        <dbReference type="ARBA" id="ARBA00007867"/>
    </source>
</evidence>
<dbReference type="GO" id="GO:0010487">
    <property type="term" value="F:thermospermine synthase activity"/>
    <property type="evidence" value="ECO:0007669"/>
    <property type="project" value="UniProtKB-EC"/>
</dbReference>
<keyword evidence="2 6" id="KW-0808">Transferase</keyword>
<evidence type="ECO:0000256" key="5">
    <source>
        <dbReference type="ARBA" id="ARBA00049721"/>
    </source>
</evidence>
<dbReference type="EMBL" id="PGGS01000371">
    <property type="protein sequence ID" value="PNH04653.1"/>
    <property type="molecule type" value="Genomic_DNA"/>
</dbReference>
<dbReference type="EC" id="2.5.1.79" evidence="5"/>
<dbReference type="InterPro" id="IPR001045">
    <property type="entry name" value="Spermi_synthase"/>
</dbReference>
<evidence type="ECO:0000313" key="8">
    <source>
        <dbReference type="EMBL" id="PNH04653.1"/>
    </source>
</evidence>
<dbReference type="SUPFAM" id="SSF53335">
    <property type="entry name" value="S-adenosyl-L-methionine-dependent methyltransferases"/>
    <property type="match status" value="1"/>
</dbReference>
<gene>
    <name evidence="8" type="ORF">TSOC_009158</name>
</gene>
<keyword evidence="3 6" id="KW-0620">Polyamine biosynthesis</keyword>
<evidence type="ECO:0000256" key="3">
    <source>
        <dbReference type="ARBA" id="ARBA00023115"/>
    </source>
</evidence>
<protein>
    <recommendedName>
        <fullName evidence="5">thermospermine synthase</fullName>
        <ecNumber evidence="5">2.5.1.79</ecNumber>
    </recommendedName>
</protein>
<reference evidence="8 9" key="1">
    <citation type="journal article" date="2017" name="Mol. Biol. Evol.">
        <title>The 4-celled Tetrabaena socialis nuclear genome reveals the essential components for genetic control of cell number at the origin of multicellularity in the volvocine lineage.</title>
        <authorList>
            <person name="Featherston J."/>
            <person name="Arakaki Y."/>
            <person name="Hanschen E.R."/>
            <person name="Ferris P.J."/>
            <person name="Michod R.E."/>
            <person name="Olson B.J.S.C."/>
            <person name="Nozaki H."/>
            <person name="Durand P.M."/>
        </authorList>
    </citation>
    <scope>NUCLEOTIDE SEQUENCE [LARGE SCALE GENOMIC DNA]</scope>
    <source>
        <strain evidence="8 9">NIES-571</strain>
    </source>
</reference>
<feature type="domain" description="PABS" evidence="7">
    <location>
        <begin position="7"/>
        <end position="246"/>
    </location>
</feature>
<sequence>MAAHAKRLWLEEDLGDDYRWSYRVSAVLFSGRSDYQDVDLVDTPTWGKVLLLDGKMQSTEADEEVYHELLVHPPLLHHPCPKRVFIMGGGEGATAREVLRHREVEQVVMVDIDKVVTDFCSKHLTRNIAAFRDPRLQLINDDARAQLQAADDGSFDVIIGDLADPLDGGPCYQLYTQEFYRDVVLAKLAPGGIFITQSGPAGFLSCQEVFTSIHATTCSVFPGTVIPYAQHIPSFCDVWGFNMAFTDPHQVPLSPEELDSRIASRIHGDGLHFVDGSTWVGLRHLNKVVRKALQEESAVYTATSARFIHGTGNMKAAAPQT</sequence>
<dbReference type="PROSITE" id="PS51006">
    <property type="entry name" value="PABS_2"/>
    <property type="match status" value="1"/>
</dbReference>
<dbReference type="InterPro" id="IPR029063">
    <property type="entry name" value="SAM-dependent_MTases_sf"/>
</dbReference>
<proteinExistence type="inferred from homology"/>
<evidence type="ECO:0000256" key="6">
    <source>
        <dbReference type="PROSITE-ProRule" id="PRU00354"/>
    </source>
</evidence>
<evidence type="ECO:0000256" key="2">
    <source>
        <dbReference type="ARBA" id="ARBA00022679"/>
    </source>
</evidence>
<organism evidence="8 9">
    <name type="scientific">Tetrabaena socialis</name>
    <dbReference type="NCBI Taxonomy" id="47790"/>
    <lineage>
        <taxon>Eukaryota</taxon>
        <taxon>Viridiplantae</taxon>
        <taxon>Chlorophyta</taxon>
        <taxon>core chlorophytes</taxon>
        <taxon>Chlorophyceae</taxon>
        <taxon>CS clade</taxon>
        <taxon>Chlamydomonadales</taxon>
        <taxon>Tetrabaenaceae</taxon>
        <taxon>Tetrabaena</taxon>
    </lineage>
</organism>
<evidence type="ECO:0000313" key="9">
    <source>
        <dbReference type="Proteomes" id="UP000236333"/>
    </source>
</evidence>
<dbReference type="NCBIfam" id="NF037959">
    <property type="entry name" value="MFS_SpdSyn"/>
    <property type="match status" value="1"/>
</dbReference>
<name>A0A2J7ZWK1_9CHLO</name>
<dbReference type="Gene3D" id="3.40.50.150">
    <property type="entry name" value="Vaccinia Virus protein VP39"/>
    <property type="match status" value="1"/>
</dbReference>
<dbReference type="Proteomes" id="UP000236333">
    <property type="component" value="Unassembled WGS sequence"/>
</dbReference>
<dbReference type="OrthoDB" id="38125at2759"/>
<feature type="active site" description="Proton acceptor" evidence="6">
    <location>
        <position position="161"/>
    </location>
</feature>
<dbReference type="Pfam" id="PF01564">
    <property type="entry name" value="Spermine_synth"/>
    <property type="match status" value="1"/>
</dbReference>
<accession>A0A2J7ZWK1</accession>
<evidence type="ECO:0000256" key="4">
    <source>
        <dbReference type="ARBA" id="ARBA00048874"/>
    </source>
</evidence>
<comment type="caution">
    <text evidence="8">The sequence shown here is derived from an EMBL/GenBank/DDBJ whole genome shotgun (WGS) entry which is preliminary data.</text>
</comment>
<dbReference type="InterPro" id="IPR035246">
    <property type="entry name" value="Spermidine_synt_N"/>
</dbReference>
<dbReference type="HAMAP" id="MF_00198">
    <property type="entry name" value="Spermidine_synth"/>
    <property type="match status" value="1"/>
</dbReference>
<dbReference type="Pfam" id="PF17284">
    <property type="entry name" value="Spermine_synt_N"/>
    <property type="match status" value="1"/>
</dbReference>
<dbReference type="PANTHER" id="PTHR43317">
    <property type="entry name" value="THERMOSPERMINE SYNTHASE ACAULIS5"/>
    <property type="match status" value="1"/>
</dbReference>
<dbReference type="InterPro" id="IPR037163">
    <property type="entry name" value="Spermidine_synt_N_sf"/>
</dbReference>
<dbReference type="CDD" id="cd02440">
    <property type="entry name" value="AdoMet_MTases"/>
    <property type="match status" value="1"/>
</dbReference>
<evidence type="ECO:0000259" key="7">
    <source>
        <dbReference type="PROSITE" id="PS51006"/>
    </source>
</evidence>
<dbReference type="InterPro" id="IPR030374">
    <property type="entry name" value="PABS"/>
</dbReference>
<dbReference type="PANTHER" id="PTHR43317:SF1">
    <property type="entry name" value="THERMOSPERMINE SYNTHASE ACAULIS5"/>
    <property type="match status" value="1"/>
</dbReference>
<keyword evidence="9" id="KW-1185">Reference proteome</keyword>
<comment type="similarity">
    <text evidence="1">Belongs to the spermidine/spermine synthase family.</text>
</comment>
<dbReference type="AlphaFoldDB" id="A0A2J7ZWK1"/>
<dbReference type="FunFam" id="3.40.50.150:FF:000088">
    <property type="entry name" value="Polyamine aminopropyltransferase"/>
    <property type="match status" value="1"/>
</dbReference>
<comment type="catalytic activity">
    <reaction evidence="4">
        <text>S-adenosyl 3-(methylsulfanyl)propylamine + spermidine = thermospermine + S-methyl-5'-thioadenosine + H(+)</text>
        <dbReference type="Rhea" id="RHEA:30515"/>
        <dbReference type="ChEBI" id="CHEBI:15378"/>
        <dbReference type="ChEBI" id="CHEBI:17509"/>
        <dbReference type="ChEBI" id="CHEBI:57443"/>
        <dbReference type="ChEBI" id="CHEBI:57834"/>
        <dbReference type="ChEBI" id="CHEBI:59903"/>
        <dbReference type="EC" id="2.5.1.79"/>
    </reaction>
</comment>
<dbReference type="Gene3D" id="2.30.140.10">
    <property type="entry name" value="Spermidine synthase, tetramerisation domain"/>
    <property type="match status" value="1"/>
</dbReference>
<dbReference type="GO" id="GO:0006596">
    <property type="term" value="P:polyamine biosynthetic process"/>
    <property type="evidence" value="ECO:0007669"/>
    <property type="project" value="UniProtKB-UniRule"/>
</dbReference>